<dbReference type="EMBL" id="JAGFNY010000002">
    <property type="protein sequence ID" value="MBW7569606.1"/>
    <property type="molecule type" value="Genomic_DNA"/>
</dbReference>
<dbReference type="Proteomes" id="UP000731465">
    <property type="component" value="Unassembled WGS sequence"/>
</dbReference>
<accession>A0ABS7DE76</accession>
<proteinExistence type="predicted"/>
<evidence type="ECO:0000313" key="1">
    <source>
        <dbReference type="EMBL" id="MBW7569606.1"/>
    </source>
</evidence>
<sequence length="237" mass="26892">MILSQFKSLFARKHALLIAVCALVQFSCTNQPNRALSIDDKYSLAVEAVKHLDKKDIKDLVVLSRSDPLSGVIGDKVLLATFHDAPEFYKEGTYNILKILVMWTATAKEVSYKMASDLSNCSKIRIAQIIGVGPKDRLTDVSVISVKISDLFRPAYNPDVTDNRMSFNIESDNKEFISFFKNNFVNNTYPWTALGYTYDYGKEDHYGLSEFVLLKGSGYYVEKTVKIDDYIKNKCQF</sequence>
<dbReference type="RefSeq" id="WP_219936327.1">
    <property type="nucleotide sequence ID" value="NZ_JAGFNY010000002.1"/>
</dbReference>
<organism evidence="1 2">
    <name type="scientific">Succinivibrio faecicola</name>
    <dbReference type="NCBI Taxonomy" id="2820300"/>
    <lineage>
        <taxon>Bacteria</taxon>
        <taxon>Pseudomonadati</taxon>
        <taxon>Pseudomonadota</taxon>
        <taxon>Gammaproteobacteria</taxon>
        <taxon>Aeromonadales</taxon>
        <taxon>Succinivibrionaceae</taxon>
        <taxon>Succinivibrio</taxon>
    </lineage>
</organism>
<reference evidence="1 2" key="1">
    <citation type="submission" date="2021-03" db="EMBL/GenBank/DDBJ databases">
        <title>Succinivibrio sp. nov. isolated from feces of cow.</title>
        <authorList>
            <person name="Choi J.-Y."/>
        </authorList>
    </citation>
    <scope>NUCLEOTIDE SEQUENCE [LARGE SCALE GENOMIC DNA]</scope>
    <source>
        <strain evidence="1 2">AGMB01872</strain>
    </source>
</reference>
<comment type="caution">
    <text evidence="1">The sequence shown here is derived from an EMBL/GenBank/DDBJ whole genome shotgun (WGS) entry which is preliminary data.</text>
</comment>
<keyword evidence="2" id="KW-1185">Reference proteome</keyword>
<evidence type="ECO:0000313" key="2">
    <source>
        <dbReference type="Proteomes" id="UP000731465"/>
    </source>
</evidence>
<name>A0ABS7DE76_9GAMM</name>
<protein>
    <submittedName>
        <fullName evidence="1">Uncharacterized protein</fullName>
    </submittedName>
</protein>
<gene>
    <name evidence="1" type="ORF">J5V48_01715</name>
</gene>